<dbReference type="PANTHER" id="PTHR21581">
    <property type="entry name" value="D-ALANYL-D-ALANINE CARBOXYPEPTIDASE"/>
    <property type="match status" value="1"/>
</dbReference>
<name>A0ABP7NHM5_9GAMM</name>
<keyword evidence="9" id="KW-0133">Cell shape</keyword>
<protein>
    <recommendedName>
        <fullName evidence="4">serine-type D-Ala-D-Ala carboxypeptidase</fullName>
        <ecNumber evidence="4">3.4.16.4</ecNumber>
    </recommendedName>
</protein>
<dbReference type="InterPro" id="IPR015956">
    <property type="entry name" value="Peniciliin-bd_prot_C_sf"/>
</dbReference>
<feature type="domain" description="Peptidase S11 D-Ala-D-Ala carboxypeptidase A C-terminal" evidence="15">
    <location>
        <begin position="297"/>
        <end position="387"/>
    </location>
</feature>
<organism evidence="16 17">
    <name type="scientific">Allohahella marinimesophila</name>
    <dbReference type="NCBI Taxonomy" id="1054972"/>
    <lineage>
        <taxon>Bacteria</taxon>
        <taxon>Pseudomonadati</taxon>
        <taxon>Pseudomonadota</taxon>
        <taxon>Gammaproteobacteria</taxon>
        <taxon>Oceanospirillales</taxon>
        <taxon>Hahellaceae</taxon>
        <taxon>Allohahella</taxon>
    </lineage>
</organism>
<dbReference type="SUPFAM" id="SSF56601">
    <property type="entry name" value="beta-lactamase/transpeptidase-like"/>
    <property type="match status" value="1"/>
</dbReference>
<reference evidence="17" key="1">
    <citation type="journal article" date="2019" name="Int. J. Syst. Evol. Microbiol.">
        <title>The Global Catalogue of Microorganisms (GCM) 10K type strain sequencing project: providing services to taxonomists for standard genome sequencing and annotation.</title>
        <authorList>
            <consortium name="The Broad Institute Genomics Platform"/>
            <consortium name="The Broad Institute Genome Sequencing Center for Infectious Disease"/>
            <person name="Wu L."/>
            <person name="Ma J."/>
        </authorList>
    </citation>
    <scope>NUCLEOTIDE SEQUENCE [LARGE SCALE GENOMIC DNA]</scope>
    <source>
        <strain evidence="17">JCM 17555</strain>
    </source>
</reference>
<keyword evidence="6" id="KW-0645">Protease</keyword>
<dbReference type="PANTHER" id="PTHR21581:SF6">
    <property type="entry name" value="TRAFFICKING PROTEIN PARTICLE COMPLEX SUBUNIT 12"/>
    <property type="match status" value="1"/>
</dbReference>
<dbReference type="Proteomes" id="UP001501337">
    <property type="component" value="Unassembled WGS sequence"/>
</dbReference>
<dbReference type="GO" id="GO:0004180">
    <property type="term" value="F:carboxypeptidase activity"/>
    <property type="evidence" value="ECO:0007669"/>
    <property type="project" value="UniProtKB-KW"/>
</dbReference>
<dbReference type="InterPro" id="IPR018044">
    <property type="entry name" value="Peptidase_S11"/>
</dbReference>
<evidence type="ECO:0000313" key="16">
    <source>
        <dbReference type="EMBL" id="GAA3945520.1"/>
    </source>
</evidence>
<dbReference type="SMART" id="SM00936">
    <property type="entry name" value="PBP5_C"/>
    <property type="match status" value="1"/>
</dbReference>
<dbReference type="EC" id="3.4.16.4" evidence="4"/>
<evidence type="ECO:0000256" key="2">
    <source>
        <dbReference type="ARBA" id="ARBA00004752"/>
    </source>
</evidence>
<evidence type="ECO:0000256" key="3">
    <source>
        <dbReference type="ARBA" id="ARBA00007164"/>
    </source>
</evidence>
<evidence type="ECO:0000256" key="1">
    <source>
        <dbReference type="ARBA" id="ARBA00003217"/>
    </source>
</evidence>
<dbReference type="EMBL" id="BAABBO010000001">
    <property type="protein sequence ID" value="GAA3945520.1"/>
    <property type="molecule type" value="Genomic_DNA"/>
</dbReference>
<evidence type="ECO:0000256" key="8">
    <source>
        <dbReference type="ARBA" id="ARBA00022801"/>
    </source>
</evidence>
<gene>
    <name evidence="16" type="ORF">GCM10022278_00870</name>
</gene>
<evidence type="ECO:0000256" key="13">
    <source>
        <dbReference type="RuleBase" id="RU004016"/>
    </source>
</evidence>
<dbReference type="Pfam" id="PF07943">
    <property type="entry name" value="PBP5_C"/>
    <property type="match status" value="1"/>
</dbReference>
<dbReference type="Pfam" id="PF00768">
    <property type="entry name" value="Peptidase_S11"/>
    <property type="match status" value="1"/>
</dbReference>
<sequence>MNSRYSMSLALSRLLLGAALIGAYPAGAAEEVPTFATPPSRSEAPSQVIIPAAPQVAATAYVLMDARTGVVIAEKNADERLPPASLTKMMTSYVLDYEVARGNVGFDDEVPISVRAWKTGGSKMFIQEGTRVRLEDLLRGIIIQSGNDASVAVAEYLAGSEQAFATIMNGHAQRLGMQNTQFSNATGLPSPDNYSTAFDLALLAQAIVYDFPQQYPIYSEKHFTYNKIRQPNRNLLLWRDKSIDGLKTGHTEEAGYCLVASAVRDEMRLITVVLGAKSQESRAQETMKLMNYGFRFFETLPLYQAGAKLVDSKIFMGVEDLVALGTGEAVTLTIPKGQKAALDIKLDIDESITAPITKGQVLGSLVVSLEDNVLAKRPVVALQDVAEAGIFKRLWHTIWLFVTGLFD</sequence>
<evidence type="ECO:0000256" key="7">
    <source>
        <dbReference type="ARBA" id="ARBA00022729"/>
    </source>
</evidence>
<comment type="caution">
    <text evidence="16">The sequence shown here is derived from an EMBL/GenBank/DDBJ whole genome shotgun (WGS) entry which is preliminary data.</text>
</comment>
<dbReference type="InterPro" id="IPR001967">
    <property type="entry name" value="Peptidase_S11_N"/>
</dbReference>
<keyword evidence="8" id="KW-0378">Hydrolase</keyword>
<dbReference type="PRINTS" id="PR00725">
    <property type="entry name" value="DADACBPTASE1"/>
</dbReference>
<keyword evidence="7 14" id="KW-0732">Signal</keyword>
<keyword evidence="5 16" id="KW-0121">Carboxypeptidase</keyword>
<evidence type="ECO:0000256" key="4">
    <source>
        <dbReference type="ARBA" id="ARBA00012448"/>
    </source>
</evidence>
<keyword evidence="10" id="KW-0573">Peptidoglycan synthesis</keyword>
<keyword evidence="11" id="KW-0961">Cell wall biogenesis/degradation</keyword>
<evidence type="ECO:0000256" key="10">
    <source>
        <dbReference type="ARBA" id="ARBA00022984"/>
    </source>
</evidence>
<dbReference type="SUPFAM" id="SSF69189">
    <property type="entry name" value="Penicillin-binding protein associated domain"/>
    <property type="match status" value="1"/>
</dbReference>
<evidence type="ECO:0000259" key="15">
    <source>
        <dbReference type="SMART" id="SM00936"/>
    </source>
</evidence>
<feature type="signal peptide" evidence="14">
    <location>
        <begin position="1"/>
        <end position="28"/>
    </location>
</feature>
<evidence type="ECO:0000256" key="5">
    <source>
        <dbReference type="ARBA" id="ARBA00022645"/>
    </source>
</evidence>
<comment type="pathway">
    <text evidence="2">Cell wall biogenesis; peptidoglycan biosynthesis.</text>
</comment>
<proteinExistence type="inferred from homology"/>
<dbReference type="InterPro" id="IPR012907">
    <property type="entry name" value="Peptidase_S11_C"/>
</dbReference>
<evidence type="ECO:0000256" key="6">
    <source>
        <dbReference type="ARBA" id="ARBA00022670"/>
    </source>
</evidence>
<evidence type="ECO:0000313" key="17">
    <source>
        <dbReference type="Proteomes" id="UP001501337"/>
    </source>
</evidence>
<keyword evidence="17" id="KW-1185">Reference proteome</keyword>
<dbReference type="Gene3D" id="2.60.410.10">
    <property type="entry name" value="D-Ala-D-Ala carboxypeptidase, C-terminal domain"/>
    <property type="match status" value="1"/>
</dbReference>
<feature type="chain" id="PRO_5046572467" description="serine-type D-Ala-D-Ala carboxypeptidase" evidence="14">
    <location>
        <begin position="29"/>
        <end position="407"/>
    </location>
</feature>
<evidence type="ECO:0000256" key="11">
    <source>
        <dbReference type="ARBA" id="ARBA00023316"/>
    </source>
</evidence>
<accession>A0ABP7NHM5</accession>
<comment type="function">
    <text evidence="1">Removes C-terminal D-alanyl residues from sugar-peptide cell wall precursors.</text>
</comment>
<comment type="similarity">
    <text evidence="3 13">Belongs to the peptidase S11 family.</text>
</comment>
<dbReference type="InterPro" id="IPR037167">
    <property type="entry name" value="Peptidase_S11_C_sf"/>
</dbReference>
<dbReference type="Gene3D" id="3.40.710.10">
    <property type="entry name" value="DD-peptidase/beta-lactamase superfamily"/>
    <property type="match status" value="1"/>
</dbReference>
<dbReference type="RefSeq" id="WP_344802162.1">
    <property type="nucleotide sequence ID" value="NZ_BAABBO010000001.1"/>
</dbReference>
<dbReference type="InterPro" id="IPR012338">
    <property type="entry name" value="Beta-lactam/transpept-like"/>
</dbReference>
<evidence type="ECO:0000256" key="14">
    <source>
        <dbReference type="SAM" id="SignalP"/>
    </source>
</evidence>
<evidence type="ECO:0000256" key="9">
    <source>
        <dbReference type="ARBA" id="ARBA00022960"/>
    </source>
</evidence>
<evidence type="ECO:0000256" key="12">
    <source>
        <dbReference type="ARBA" id="ARBA00034000"/>
    </source>
</evidence>
<comment type="catalytic activity">
    <reaction evidence="12">
        <text>Preferential cleavage: (Ac)2-L-Lys-D-Ala-|-D-Ala. Also transpeptidation of peptidyl-alanyl moieties that are N-acyl substituents of D-alanine.</text>
        <dbReference type="EC" id="3.4.16.4"/>
    </reaction>
</comment>